<feature type="non-terminal residue" evidence="1">
    <location>
        <position position="78"/>
    </location>
</feature>
<reference evidence="2" key="1">
    <citation type="journal article" date="2017" name="Nat. Microbiol.">
        <title>Global analysis of biosynthetic gene clusters reveals vast potential of secondary metabolite production in Penicillium species.</title>
        <authorList>
            <person name="Nielsen J.C."/>
            <person name="Grijseels S."/>
            <person name="Prigent S."/>
            <person name="Ji B."/>
            <person name="Dainat J."/>
            <person name="Nielsen K.F."/>
            <person name="Frisvad J.C."/>
            <person name="Workman M."/>
            <person name="Nielsen J."/>
        </authorList>
    </citation>
    <scope>NUCLEOTIDE SEQUENCE [LARGE SCALE GENOMIC DNA]</scope>
    <source>
        <strain evidence="2">IBT 13039</strain>
    </source>
</reference>
<dbReference type="STRING" id="60175.A0A1V6XQT1"/>
<keyword evidence="2" id="KW-1185">Reference proteome</keyword>
<dbReference type="EMBL" id="MOOB01000060">
    <property type="protein sequence ID" value="OQE77519.1"/>
    <property type="molecule type" value="Genomic_DNA"/>
</dbReference>
<organism evidence="1 2">
    <name type="scientific">Penicillium nalgiovense</name>
    <dbReference type="NCBI Taxonomy" id="60175"/>
    <lineage>
        <taxon>Eukaryota</taxon>
        <taxon>Fungi</taxon>
        <taxon>Dikarya</taxon>
        <taxon>Ascomycota</taxon>
        <taxon>Pezizomycotina</taxon>
        <taxon>Eurotiomycetes</taxon>
        <taxon>Eurotiomycetidae</taxon>
        <taxon>Eurotiales</taxon>
        <taxon>Aspergillaceae</taxon>
        <taxon>Penicillium</taxon>
    </lineage>
</organism>
<dbReference type="Proteomes" id="UP000191691">
    <property type="component" value="Unassembled WGS sequence"/>
</dbReference>
<evidence type="ECO:0000313" key="2">
    <source>
        <dbReference type="Proteomes" id="UP000191691"/>
    </source>
</evidence>
<sequence>MLAYIIACNVQPVTNLRTLKVAPLGVDRAVWSKDLIKDGQTAHETIIPAFAGKSSVGDQIAIAGLILILAACGAEKVG</sequence>
<dbReference type="AlphaFoldDB" id="A0A1V6XQT1"/>
<comment type="caution">
    <text evidence="1">The sequence shown here is derived from an EMBL/GenBank/DDBJ whole genome shotgun (WGS) entry which is preliminary data.</text>
</comment>
<gene>
    <name evidence="1" type="ORF">PENNAL_c0060G09769</name>
</gene>
<name>A0A1V6XQT1_PENNA</name>
<protein>
    <submittedName>
        <fullName evidence="1">Uncharacterized protein</fullName>
    </submittedName>
</protein>
<proteinExistence type="predicted"/>
<dbReference type="Gene3D" id="1.20.1050.10">
    <property type="match status" value="1"/>
</dbReference>
<evidence type="ECO:0000313" key="1">
    <source>
        <dbReference type="EMBL" id="OQE77519.1"/>
    </source>
</evidence>
<accession>A0A1V6XQT1</accession>
<dbReference type="OMA" id="TAHETII"/>